<dbReference type="AlphaFoldDB" id="S4P1Z2"/>
<proteinExistence type="predicted"/>
<sequence>MYGRMAVIPLIGFHAPSYRNAKSLSSTFVSRVWQLATRRGQTKSRNYKFPLSSLSFSHFVPLKRIALFIDTLTTLVHRYKDVQHNNSDSS</sequence>
<accession>S4P1Z2</accession>
<dbReference type="EMBL" id="GAIX01007069">
    <property type="protein sequence ID" value="JAA85491.1"/>
    <property type="molecule type" value="Transcribed_RNA"/>
</dbReference>
<protein>
    <submittedName>
        <fullName evidence="1">Uncharacterized protein</fullName>
    </submittedName>
</protein>
<reference evidence="1" key="2">
    <citation type="submission" date="2013-05" db="EMBL/GenBank/DDBJ databases">
        <authorList>
            <person name="Carter J.-M."/>
            <person name="Baker S.C."/>
            <person name="Pink R."/>
            <person name="Carter D.R.F."/>
            <person name="Collins A."/>
            <person name="Tomlin J."/>
            <person name="Gibbs M."/>
            <person name="Breuker C.J."/>
        </authorList>
    </citation>
    <scope>NUCLEOTIDE SEQUENCE</scope>
    <source>
        <tissue evidence="1">Ovary</tissue>
    </source>
</reference>
<evidence type="ECO:0000313" key="1">
    <source>
        <dbReference type="EMBL" id="JAA85491.1"/>
    </source>
</evidence>
<name>S4P1Z2_9NEOP</name>
<reference evidence="1" key="1">
    <citation type="journal article" date="2013" name="BMC Genomics">
        <title>Unscrambling butterfly oogenesis.</title>
        <authorList>
            <person name="Carter J.M."/>
            <person name="Baker S.C."/>
            <person name="Pink R."/>
            <person name="Carter D.R."/>
            <person name="Collins A."/>
            <person name="Tomlin J."/>
            <person name="Gibbs M."/>
            <person name="Breuker C.J."/>
        </authorList>
    </citation>
    <scope>NUCLEOTIDE SEQUENCE</scope>
    <source>
        <tissue evidence="1">Ovary</tissue>
    </source>
</reference>
<organism evidence="1">
    <name type="scientific">Pararge aegeria</name>
    <name type="common">speckled wood butterfly</name>
    <dbReference type="NCBI Taxonomy" id="116150"/>
    <lineage>
        <taxon>Eukaryota</taxon>
        <taxon>Metazoa</taxon>
        <taxon>Ecdysozoa</taxon>
        <taxon>Arthropoda</taxon>
        <taxon>Hexapoda</taxon>
        <taxon>Insecta</taxon>
        <taxon>Pterygota</taxon>
        <taxon>Neoptera</taxon>
        <taxon>Endopterygota</taxon>
        <taxon>Lepidoptera</taxon>
        <taxon>Glossata</taxon>
        <taxon>Ditrysia</taxon>
        <taxon>Papilionoidea</taxon>
        <taxon>Nymphalidae</taxon>
        <taxon>Satyrinae</taxon>
        <taxon>Satyrini</taxon>
        <taxon>Parargina</taxon>
        <taxon>Pararge</taxon>
    </lineage>
</organism>